<evidence type="ECO:0000256" key="8">
    <source>
        <dbReference type="PIRSR" id="PIRSR001362-3"/>
    </source>
</evidence>
<gene>
    <name evidence="9" type="ORF">CTAYLR_009618</name>
</gene>
<dbReference type="PIRSF" id="PIRSF001362">
    <property type="entry name" value="Isocit_lyase"/>
    <property type="match status" value="1"/>
</dbReference>
<proteinExistence type="predicted"/>
<dbReference type="InterPro" id="IPR018523">
    <property type="entry name" value="Isocitrate_lyase_ph_CS"/>
</dbReference>
<evidence type="ECO:0000313" key="10">
    <source>
        <dbReference type="Proteomes" id="UP001230188"/>
    </source>
</evidence>
<keyword evidence="8" id="KW-0460">Magnesium</keyword>
<accession>A0AAD7UID1</accession>
<dbReference type="InterPro" id="IPR015813">
    <property type="entry name" value="Pyrv/PenolPyrv_kinase-like_dom"/>
</dbReference>
<dbReference type="CDD" id="cd00377">
    <property type="entry name" value="ICL_PEPM"/>
    <property type="match status" value="1"/>
</dbReference>
<keyword evidence="3" id="KW-0329">Glyoxylate bypass</keyword>
<feature type="binding site" evidence="7">
    <location>
        <begin position="353"/>
        <end position="357"/>
    </location>
    <ligand>
        <name>substrate</name>
    </ligand>
</feature>
<feature type="binding site" evidence="7">
    <location>
        <begin position="77"/>
        <end position="79"/>
    </location>
    <ligand>
        <name>substrate</name>
    </ligand>
</feature>
<dbReference type="GO" id="GO:0004451">
    <property type="term" value="F:isocitrate lyase activity"/>
    <property type="evidence" value="ECO:0007669"/>
    <property type="project" value="UniProtKB-EC"/>
</dbReference>
<keyword evidence="4" id="KW-0816">Tricarboxylic acid cycle</keyword>
<dbReference type="PANTHER" id="PTHR21631:SF3">
    <property type="entry name" value="BIFUNCTIONAL GLYOXYLATE CYCLE PROTEIN"/>
    <property type="match status" value="1"/>
</dbReference>
<organism evidence="9 10">
    <name type="scientific">Chrysophaeum taylorii</name>
    <dbReference type="NCBI Taxonomy" id="2483200"/>
    <lineage>
        <taxon>Eukaryota</taxon>
        <taxon>Sar</taxon>
        <taxon>Stramenopiles</taxon>
        <taxon>Ochrophyta</taxon>
        <taxon>Pelagophyceae</taxon>
        <taxon>Pelagomonadales</taxon>
        <taxon>Pelagomonadaceae</taxon>
        <taxon>Chrysophaeum</taxon>
    </lineage>
</organism>
<dbReference type="Gene3D" id="3.20.20.60">
    <property type="entry name" value="Phosphoenolpyruvate-binding domains"/>
    <property type="match status" value="2"/>
</dbReference>
<feature type="binding site" evidence="7">
    <location>
        <position position="388"/>
    </location>
    <ligand>
        <name>substrate</name>
    </ligand>
</feature>
<evidence type="ECO:0000256" key="2">
    <source>
        <dbReference type="ARBA" id="ARBA00012909"/>
    </source>
</evidence>
<dbReference type="Proteomes" id="UP001230188">
    <property type="component" value="Unassembled WGS sequence"/>
</dbReference>
<dbReference type="GO" id="GO:0006099">
    <property type="term" value="P:tricarboxylic acid cycle"/>
    <property type="evidence" value="ECO:0007669"/>
    <property type="project" value="UniProtKB-KW"/>
</dbReference>
<keyword evidence="5" id="KW-0456">Lyase</keyword>
<dbReference type="SUPFAM" id="SSF51621">
    <property type="entry name" value="Phosphoenolpyruvate/pyruvate domain"/>
    <property type="match status" value="1"/>
</dbReference>
<evidence type="ECO:0000256" key="3">
    <source>
        <dbReference type="ARBA" id="ARBA00022435"/>
    </source>
</evidence>
<comment type="cofactor">
    <cofactor evidence="8">
        <name>Mg(2+)</name>
        <dbReference type="ChEBI" id="CHEBI:18420"/>
    </cofactor>
    <text evidence="8">Can also use Mn(2+) ion.</text>
</comment>
<dbReference type="InterPro" id="IPR039556">
    <property type="entry name" value="ICL/PEPM"/>
</dbReference>
<dbReference type="InterPro" id="IPR006254">
    <property type="entry name" value="Isocitrate_lyase"/>
</dbReference>
<evidence type="ECO:0000256" key="6">
    <source>
        <dbReference type="PIRSR" id="PIRSR001362-1"/>
    </source>
</evidence>
<dbReference type="AlphaFoldDB" id="A0AAD7UID1"/>
<feature type="active site" description="Proton acceptor" evidence="6">
    <location>
        <position position="172"/>
    </location>
</feature>
<dbReference type="GO" id="GO:0046872">
    <property type="term" value="F:metal ion binding"/>
    <property type="evidence" value="ECO:0007669"/>
    <property type="project" value="UniProtKB-KW"/>
</dbReference>
<feature type="binding site" evidence="7">
    <location>
        <begin position="173"/>
        <end position="174"/>
    </location>
    <ligand>
        <name>substrate</name>
    </ligand>
</feature>
<dbReference type="Pfam" id="PF00463">
    <property type="entry name" value="ICL"/>
    <property type="match status" value="2"/>
</dbReference>
<evidence type="ECO:0000256" key="4">
    <source>
        <dbReference type="ARBA" id="ARBA00022532"/>
    </source>
</evidence>
<comment type="caution">
    <text evidence="9">The sequence shown here is derived from an EMBL/GenBank/DDBJ whole genome shotgun (WGS) entry which is preliminary data.</text>
</comment>
<name>A0AAD7UID1_9STRA</name>
<evidence type="ECO:0000256" key="7">
    <source>
        <dbReference type="PIRSR" id="PIRSR001362-2"/>
    </source>
</evidence>
<keyword evidence="10" id="KW-1185">Reference proteome</keyword>
<evidence type="ECO:0000313" key="9">
    <source>
        <dbReference type="EMBL" id="KAJ8608073.1"/>
    </source>
</evidence>
<feature type="binding site" evidence="8">
    <location>
        <position position="134"/>
    </location>
    <ligand>
        <name>Mg(2+)</name>
        <dbReference type="ChEBI" id="CHEBI:18420"/>
    </ligand>
</feature>
<dbReference type="InterPro" id="IPR040442">
    <property type="entry name" value="Pyrv_kinase-like_dom_sf"/>
</dbReference>
<dbReference type="GO" id="GO:0006097">
    <property type="term" value="P:glyoxylate cycle"/>
    <property type="evidence" value="ECO:0007669"/>
    <property type="project" value="UniProtKB-KW"/>
</dbReference>
<dbReference type="EMBL" id="JAQMWT010000185">
    <property type="protein sequence ID" value="KAJ8608073.1"/>
    <property type="molecule type" value="Genomic_DNA"/>
</dbReference>
<evidence type="ECO:0000256" key="5">
    <source>
        <dbReference type="ARBA" id="ARBA00023239"/>
    </source>
</evidence>
<comment type="pathway">
    <text evidence="1">Carbohydrate metabolism; glyoxylate cycle; (S)-malate from isocitrate: step 1/2.</text>
</comment>
<protein>
    <recommendedName>
        <fullName evidence="2">isocitrate lyase</fullName>
        <ecNumber evidence="2">4.1.3.1</ecNumber>
    </recommendedName>
</protein>
<reference evidence="9" key="1">
    <citation type="submission" date="2023-01" db="EMBL/GenBank/DDBJ databases">
        <title>Metagenome sequencing of chrysophaentin producing Chrysophaeum taylorii.</title>
        <authorList>
            <person name="Davison J."/>
            <person name="Bewley C."/>
        </authorList>
    </citation>
    <scope>NUCLEOTIDE SEQUENCE</scope>
    <source>
        <strain evidence="9">NIES-1699</strain>
    </source>
</reference>
<dbReference type="PROSITE" id="PS00161">
    <property type="entry name" value="ISOCITRATE_LYASE"/>
    <property type="match status" value="1"/>
</dbReference>
<evidence type="ECO:0000256" key="1">
    <source>
        <dbReference type="ARBA" id="ARBA00004793"/>
    </source>
</evidence>
<dbReference type="EC" id="4.1.3.1" evidence="2"/>
<feature type="binding site" evidence="7">
    <location>
        <position position="209"/>
    </location>
    <ligand>
        <name>substrate</name>
    </ligand>
</feature>
<keyword evidence="8" id="KW-0479">Metal-binding</keyword>
<dbReference type="PANTHER" id="PTHR21631">
    <property type="entry name" value="ISOCITRATE LYASE/MALATE SYNTHASE"/>
    <property type="match status" value="1"/>
</dbReference>
<sequence>MLKDVARHVPKRSYDPGMLAPHRAPISVQYRSRFAAERWKNVVSEHFEKGTASVTYGCTDPAAIAHMSQHLETVYVSGWQAASLAATDGVVGPDFADYPLNTVPTLVSRLARAQEFHAVRRGTGLKELSPIIADADTGHGGITSTMRLARLFVEAGAAGIHLEDQRHGMKKCGHMGGKVLCSTSEHIVRLNAARMQADIMDVPLNVIARTDAADAKFIDNDIDPRDHKHILGVCGDGQLRTYLEEVERVHGGPPAWRVYAADPDADKSFRAMRRIASALRCEVHWDHSAPEARSSEGFYAIRGSDEFAVERAVAFAEAADSVWVETATPNLAQAEHMAKKIHAKHPLVPLSYNNSPSFNWDAAGMNDDQMRAWTADLGRLGYSWQFITLAGIHTIALHNARFAEHFKQDGMLAYVRDIQRQERDRKLEMLTHQTWSGANLSEDLLVALTGSTDTSAVGDGCTEDQFIIAQAA</sequence>